<dbReference type="Proteomes" id="UP000070620">
    <property type="component" value="Unassembled WGS sequence"/>
</dbReference>
<sequence length="337" mass="36775">MYRLYGVRDDEVMPPVSVIRVARRDDPVSAVTEDDAARRAVDYPTVRLGGPLFGHAEELADGRWRLDALDEYTPQGARDALAERLRIRRTTVTEPALAAELDAVGDVLDWEKVDEVTVAGRRYRIVRTDTFARFGADGPEPPRPTDPDPLPPGGAGADPGRTEGLVVSPDEPTGLAHALLKAEVLTAHYPRSGVPAQVYADSVRAVRTHPGAVILPTRYAVAEYVDGRWQPDSAAVASPQAARDLMTFGFRYLVPRLRTPTAAETRAYARAAADVDATRADEVTVLGRRFRVTRIEILLRFGVDGPEGPRPSDHDPEPPPEAHCAHLRAQGLLPDPE</sequence>
<feature type="compositionally biased region" description="Pro residues" evidence="1">
    <location>
        <begin position="139"/>
        <end position="152"/>
    </location>
</feature>
<evidence type="ECO:0000313" key="3">
    <source>
        <dbReference type="Proteomes" id="UP000070620"/>
    </source>
</evidence>
<dbReference type="AlphaFoldDB" id="A0A136PSV7"/>
<name>A0A136PSV7_9ACTN</name>
<dbReference type="EMBL" id="LRQV01000038">
    <property type="protein sequence ID" value="KXK61570.1"/>
    <property type="molecule type" value="Genomic_DNA"/>
</dbReference>
<protein>
    <recommendedName>
        <fullName evidence="4">PE-PGRS family protein</fullName>
    </recommendedName>
</protein>
<comment type="caution">
    <text evidence="2">The sequence shown here is derived from an EMBL/GenBank/DDBJ whole genome shotgun (WGS) entry which is preliminary data.</text>
</comment>
<feature type="region of interest" description="Disordered" evidence="1">
    <location>
        <begin position="133"/>
        <end position="163"/>
    </location>
</feature>
<feature type="region of interest" description="Disordered" evidence="1">
    <location>
        <begin position="303"/>
        <end position="323"/>
    </location>
</feature>
<reference evidence="2 3" key="1">
    <citation type="submission" date="2016-01" db="EMBL/GenBank/DDBJ databases">
        <title>Whole genome sequence and analysis of Micromonospora rosaria DSM 803, which can produce antibacterial substance rosamicin.</title>
        <authorList>
            <person name="Yang H."/>
            <person name="He X."/>
            <person name="Zhu D."/>
        </authorList>
    </citation>
    <scope>NUCLEOTIDE SEQUENCE [LARGE SCALE GENOMIC DNA]</scope>
    <source>
        <strain evidence="2 3">DSM 803</strain>
    </source>
</reference>
<proteinExistence type="predicted"/>
<evidence type="ECO:0000256" key="1">
    <source>
        <dbReference type="SAM" id="MobiDB-lite"/>
    </source>
</evidence>
<dbReference type="InterPro" id="IPR045998">
    <property type="entry name" value="DUF5954"/>
</dbReference>
<gene>
    <name evidence="2" type="ORF">AWW66_12960</name>
</gene>
<dbReference type="Pfam" id="PF19379">
    <property type="entry name" value="DUF5954"/>
    <property type="match status" value="1"/>
</dbReference>
<keyword evidence="3" id="KW-1185">Reference proteome</keyword>
<dbReference type="OrthoDB" id="3450280at2"/>
<evidence type="ECO:0000313" key="2">
    <source>
        <dbReference type="EMBL" id="KXK61570.1"/>
    </source>
</evidence>
<organism evidence="2 3">
    <name type="scientific">Micromonospora rosaria</name>
    <dbReference type="NCBI Taxonomy" id="47874"/>
    <lineage>
        <taxon>Bacteria</taxon>
        <taxon>Bacillati</taxon>
        <taxon>Actinomycetota</taxon>
        <taxon>Actinomycetes</taxon>
        <taxon>Micromonosporales</taxon>
        <taxon>Micromonosporaceae</taxon>
        <taxon>Micromonospora</taxon>
    </lineage>
</organism>
<accession>A0A136PSV7</accession>
<evidence type="ECO:0008006" key="4">
    <source>
        <dbReference type="Google" id="ProtNLM"/>
    </source>
</evidence>